<gene>
    <name evidence="1" type="ORF">AVO45_07795</name>
</gene>
<dbReference type="EMBL" id="LQBQ01000023">
    <property type="protein sequence ID" value="KUJ77869.1"/>
    <property type="molecule type" value="Genomic_DNA"/>
</dbReference>
<accession>A0A0X3TQA8</accession>
<protein>
    <recommendedName>
        <fullName evidence="3">TnsA endonuclease N-terminal domain-containing protein</fullName>
    </recommendedName>
</protein>
<proteinExistence type="predicted"/>
<dbReference type="OrthoDB" id="7745561at2"/>
<dbReference type="Proteomes" id="UP000053791">
    <property type="component" value="Unassembled WGS sequence"/>
</dbReference>
<sequence>MQKASFLSGSKFPGIVQTESSMEATTAMLAELDPRVRKIQPQPCTIDLLSGEVFSSKTACLDRFSGTGHIPKPFTPDFRITKISGATVFLETKHCHWIKVNPEYQDLPVLLGTIGLDLQLVTDELLFGPIQWNARVLARYVRGQKPPQEACELLAAATERGTVLGALLDDGFDKKTVYAAIAQGYLACNIVNSRFSSNTAVQWADGDLSYLEVLPL</sequence>
<organism evidence="1 2">
    <name type="scientific">Ruegeria marisrubri</name>
    <dbReference type="NCBI Taxonomy" id="1685379"/>
    <lineage>
        <taxon>Bacteria</taxon>
        <taxon>Pseudomonadati</taxon>
        <taxon>Pseudomonadota</taxon>
        <taxon>Alphaproteobacteria</taxon>
        <taxon>Rhodobacterales</taxon>
        <taxon>Roseobacteraceae</taxon>
        <taxon>Ruegeria</taxon>
    </lineage>
</organism>
<evidence type="ECO:0000313" key="1">
    <source>
        <dbReference type="EMBL" id="KUJ77869.1"/>
    </source>
</evidence>
<dbReference type="STRING" id="1685379.AVO45_07795"/>
<evidence type="ECO:0008006" key="3">
    <source>
        <dbReference type="Google" id="ProtNLM"/>
    </source>
</evidence>
<comment type="caution">
    <text evidence="1">The sequence shown here is derived from an EMBL/GenBank/DDBJ whole genome shotgun (WGS) entry which is preliminary data.</text>
</comment>
<keyword evidence="2" id="KW-1185">Reference proteome</keyword>
<dbReference type="RefSeq" id="WP_068346826.1">
    <property type="nucleotide sequence ID" value="NZ_LQBQ01000023.1"/>
</dbReference>
<reference evidence="1 2" key="1">
    <citation type="submission" date="2015-12" db="EMBL/GenBank/DDBJ databases">
        <authorList>
            <person name="Shamseldin A."/>
            <person name="Moawad H."/>
            <person name="Abd El-Rahim W.M."/>
            <person name="Sadowsky M.J."/>
        </authorList>
    </citation>
    <scope>NUCLEOTIDE SEQUENCE [LARGE SCALE GENOMIC DNA]</scope>
    <source>
        <strain evidence="1 2">ZGT118</strain>
    </source>
</reference>
<evidence type="ECO:0000313" key="2">
    <source>
        <dbReference type="Proteomes" id="UP000053791"/>
    </source>
</evidence>
<name>A0A0X3TQA8_9RHOB</name>
<dbReference type="AlphaFoldDB" id="A0A0X3TQA8"/>